<gene>
    <name evidence="1" type="ORF">GO988_02470</name>
</gene>
<name>A0A7K1T9W4_9BACT</name>
<evidence type="ECO:0000313" key="2">
    <source>
        <dbReference type="Proteomes" id="UP000441336"/>
    </source>
</evidence>
<evidence type="ECO:0000313" key="1">
    <source>
        <dbReference type="EMBL" id="MVN75180.1"/>
    </source>
</evidence>
<dbReference type="AlphaFoldDB" id="A0A7K1T9W4"/>
<reference evidence="1 2" key="1">
    <citation type="submission" date="2019-12" db="EMBL/GenBank/DDBJ databases">
        <title>Hymenobacter sp. HMF4947 Genome sequencing and assembly.</title>
        <authorList>
            <person name="Kang H."/>
            <person name="Cha I."/>
            <person name="Kim H."/>
            <person name="Joh K."/>
        </authorList>
    </citation>
    <scope>NUCLEOTIDE SEQUENCE [LARGE SCALE GENOMIC DNA]</scope>
    <source>
        <strain evidence="1 2">HMF4947</strain>
    </source>
</reference>
<accession>A0A7K1T9W4</accession>
<organism evidence="1 2">
    <name type="scientific">Hymenobacter ginkgonis</name>
    <dbReference type="NCBI Taxonomy" id="2682976"/>
    <lineage>
        <taxon>Bacteria</taxon>
        <taxon>Pseudomonadati</taxon>
        <taxon>Bacteroidota</taxon>
        <taxon>Cytophagia</taxon>
        <taxon>Cytophagales</taxon>
        <taxon>Hymenobacteraceae</taxon>
        <taxon>Hymenobacter</taxon>
    </lineage>
</organism>
<dbReference type="EMBL" id="WQKZ01000001">
    <property type="protein sequence ID" value="MVN75180.1"/>
    <property type="molecule type" value="Genomic_DNA"/>
</dbReference>
<comment type="caution">
    <text evidence="1">The sequence shown here is derived from an EMBL/GenBank/DDBJ whole genome shotgun (WGS) entry which is preliminary data.</text>
</comment>
<dbReference type="RefSeq" id="WP_157561942.1">
    <property type="nucleotide sequence ID" value="NZ_WQKZ01000001.1"/>
</dbReference>
<keyword evidence="2" id="KW-1185">Reference proteome</keyword>
<protein>
    <submittedName>
        <fullName evidence="1">Uncharacterized protein</fullName>
    </submittedName>
</protein>
<sequence>MIYEFRDVGFHGKIVRFIKPLNFNSDGPEVAPIDQLVKIGEAIEQAEPATIVVIMSGQGDTGFNHKIPGRVEFMEEFWPSYRRLPDDYYDWDSVESE</sequence>
<dbReference type="Proteomes" id="UP000441336">
    <property type="component" value="Unassembled WGS sequence"/>
</dbReference>
<proteinExistence type="predicted"/>